<feature type="domain" description="Methyltransferase" evidence="2">
    <location>
        <begin position="50"/>
        <end position="146"/>
    </location>
</feature>
<dbReference type="PATRIC" id="fig|1075402.3.peg.4560"/>
<dbReference type="SUPFAM" id="SSF53335">
    <property type="entry name" value="S-adenosyl-L-methionine-dependent methyltransferases"/>
    <property type="match status" value="1"/>
</dbReference>
<evidence type="ECO:0000313" key="4">
    <source>
        <dbReference type="Proteomes" id="UP000176101"/>
    </source>
</evidence>
<proteinExistence type="predicted"/>
<dbReference type="Proteomes" id="UP000176101">
    <property type="component" value="Unassembled WGS sequence"/>
</dbReference>
<dbReference type="GO" id="GO:0017000">
    <property type="term" value="P:antibiotic biosynthetic process"/>
    <property type="evidence" value="ECO:0007669"/>
    <property type="project" value="UniProtKB-ARBA"/>
</dbReference>
<dbReference type="Gene3D" id="3.40.50.150">
    <property type="entry name" value="Vaccinia Virus protein VP39"/>
    <property type="match status" value="1"/>
</dbReference>
<dbReference type="GO" id="GO:0008168">
    <property type="term" value="F:methyltransferase activity"/>
    <property type="evidence" value="ECO:0007669"/>
    <property type="project" value="UniProtKB-KW"/>
</dbReference>
<comment type="caution">
    <text evidence="3">The sequence shown here is derived from an EMBL/GenBank/DDBJ whole genome shotgun (WGS) entry which is preliminary data.</text>
</comment>
<dbReference type="CDD" id="cd02440">
    <property type="entry name" value="AdoMet_MTases"/>
    <property type="match status" value="1"/>
</dbReference>
<evidence type="ECO:0000313" key="3">
    <source>
        <dbReference type="EMBL" id="OEV04270.1"/>
    </source>
</evidence>
<dbReference type="RefSeq" id="WP_070196016.1">
    <property type="nucleotide sequence ID" value="NZ_LJGU01000114.1"/>
</dbReference>
<sequence length="269" mass="29466">MDSSDASPAAFDAALDAWRNWQHSPWGRLRFDLAEHNLARRLSDLPVGRVLDLAGADGGDAVRLAARGHHVTLVDYAPDMLAAARERAREAGVGHLLDCHRADVLAMPDPAPYDRHDVVLCHNLLQYQREPGPALERAVAQTRPGGVLSVMAINRHSAPLALAVRALDPGGALRALDERRSRSVTFEAELTLYTAQEIGRVLSDLGCRDIRHYGIRTVADHIVDDERKRDPDFFTELAALELALTDREPYVHTARIFQLVATVGDGASG</sequence>
<dbReference type="OrthoDB" id="3366024at2"/>
<evidence type="ECO:0000259" key="2">
    <source>
        <dbReference type="Pfam" id="PF13649"/>
    </source>
</evidence>
<gene>
    <name evidence="3" type="ORF">AN216_08730</name>
</gene>
<protein>
    <submittedName>
        <fullName evidence="3">Methyltransferase</fullName>
    </submittedName>
</protein>
<keyword evidence="3" id="KW-0489">Methyltransferase</keyword>
<dbReference type="EMBL" id="LJGU01000114">
    <property type="protein sequence ID" value="OEV04270.1"/>
    <property type="molecule type" value="Genomic_DNA"/>
</dbReference>
<name>A0A1E7KK24_9ACTN</name>
<organism evidence="3 4">
    <name type="scientific">Streptomyces oceani</name>
    <dbReference type="NCBI Taxonomy" id="1075402"/>
    <lineage>
        <taxon>Bacteria</taxon>
        <taxon>Bacillati</taxon>
        <taxon>Actinomycetota</taxon>
        <taxon>Actinomycetes</taxon>
        <taxon>Kitasatosporales</taxon>
        <taxon>Streptomycetaceae</taxon>
        <taxon>Streptomyces</taxon>
    </lineage>
</organism>
<dbReference type="STRING" id="1075402.AN216_08730"/>
<reference evidence="3 4" key="1">
    <citation type="journal article" date="2016" name="Front. Microbiol.">
        <title>Comparative Genomics Analysis of Streptomyces Species Reveals Their Adaptation to the Marine Environment and Their Diversity at the Genomic Level.</title>
        <authorList>
            <person name="Tian X."/>
            <person name="Zhang Z."/>
            <person name="Yang T."/>
            <person name="Chen M."/>
            <person name="Li J."/>
            <person name="Chen F."/>
            <person name="Yang J."/>
            <person name="Li W."/>
            <person name="Zhang B."/>
            <person name="Zhang Z."/>
            <person name="Wu J."/>
            <person name="Zhang C."/>
            <person name="Long L."/>
            <person name="Xiao J."/>
        </authorList>
    </citation>
    <scope>NUCLEOTIDE SEQUENCE [LARGE SCALE GENOMIC DNA]</scope>
    <source>
        <strain evidence="3 4">SCSIO 02100</strain>
    </source>
</reference>
<dbReference type="Pfam" id="PF13649">
    <property type="entry name" value="Methyltransf_25"/>
    <property type="match status" value="1"/>
</dbReference>
<dbReference type="GO" id="GO:0032259">
    <property type="term" value="P:methylation"/>
    <property type="evidence" value="ECO:0007669"/>
    <property type="project" value="UniProtKB-KW"/>
</dbReference>
<dbReference type="InterPro" id="IPR041698">
    <property type="entry name" value="Methyltransf_25"/>
</dbReference>
<keyword evidence="4" id="KW-1185">Reference proteome</keyword>
<accession>A0A1E7KK24</accession>
<evidence type="ECO:0000256" key="1">
    <source>
        <dbReference type="ARBA" id="ARBA00022679"/>
    </source>
</evidence>
<dbReference type="PANTHER" id="PTHR43861">
    <property type="entry name" value="TRANS-ACONITATE 2-METHYLTRANSFERASE-RELATED"/>
    <property type="match status" value="1"/>
</dbReference>
<dbReference type="InterPro" id="IPR029063">
    <property type="entry name" value="SAM-dependent_MTases_sf"/>
</dbReference>
<dbReference type="AlphaFoldDB" id="A0A1E7KK24"/>
<keyword evidence="1 3" id="KW-0808">Transferase</keyword>